<evidence type="ECO:0000259" key="8">
    <source>
        <dbReference type="PROSITE" id="PS50250"/>
    </source>
</evidence>
<dbReference type="InterPro" id="IPR036388">
    <property type="entry name" value="WH-like_DNA-bd_sf"/>
</dbReference>
<dbReference type="SMART" id="SM00088">
    <property type="entry name" value="PINT"/>
    <property type="match status" value="1"/>
</dbReference>
<dbReference type="PROSITE" id="PS50250">
    <property type="entry name" value="PCI"/>
    <property type="match status" value="1"/>
</dbReference>
<comment type="similarity">
    <text evidence="3">Belongs to the CSN4 family.</text>
</comment>
<dbReference type="InterPro" id="IPR036390">
    <property type="entry name" value="WH_DNA-bd_sf"/>
</dbReference>
<evidence type="ECO:0000256" key="6">
    <source>
        <dbReference type="ARBA" id="ARBA00022790"/>
    </source>
</evidence>
<reference evidence="9" key="1">
    <citation type="submission" date="2016-04" db="EMBL/GenBank/DDBJ databases">
        <authorList>
            <person name="Evans L.H."/>
            <person name="Alamgir A."/>
            <person name="Owens N."/>
            <person name="Weber N.D."/>
            <person name="Virtaneva K."/>
            <person name="Barbian K."/>
            <person name="Babar A."/>
            <person name="Rosenke K."/>
        </authorList>
    </citation>
    <scope>NUCLEOTIDE SEQUENCE [LARGE SCALE GENOMIC DNA]</scope>
    <source>
        <strain evidence="9">CBS 101.48</strain>
    </source>
</reference>
<dbReference type="GO" id="GO:0005829">
    <property type="term" value="C:cytosol"/>
    <property type="evidence" value="ECO:0007669"/>
    <property type="project" value="TreeGrafter"/>
</dbReference>
<organism evidence="9">
    <name type="scientific">Absidia glauca</name>
    <name type="common">Pin mould</name>
    <dbReference type="NCBI Taxonomy" id="4829"/>
    <lineage>
        <taxon>Eukaryota</taxon>
        <taxon>Fungi</taxon>
        <taxon>Fungi incertae sedis</taxon>
        <taxon>Mucoromycota</taxon>
        <taxon>Mucoromycotina</taxon>
        <taxon>Mucoromycetes</taxon>
        <taxon>Mucorales</taxon>
        <taxon>Cunninghamellaceae</taxon>
        <taxon>Absidia</taxon>
    </lineage>
</organism>
<dbReference type="OrthoDB" id="295656at2759"/>
<dbReference type="InterPro" id="IPR000717">
    <property type="entry name" value="PCI_dom"/>
</dbReference>
<dbReference type="EMBL" id="LT554349">
    <property type="protein sequence ID" value="SAM04027.1"/>
    <property type="molecule type" value="Genomic_DNA"/>
</dbReference>
<dbReference type="PANTHER" id="PTHR10855">
    <property type="entry name" value="26S PROTEASOME NON-ATPASE REGULATORY SUBUNIT 12/COP9 SIGNALOSOME COMPLEX SUBUNIT 4"/>
    <property type="match status" value="1"/>
</dbReference>
<accession>A0A168Q9V6</accession>
<dbReference type="InterPro" id="IPR040134">
    <property type="entry name" value="PSMD12/CSN4"/>
</dbReference>
<dbReference type="Pfam" id="PF22241">
    <property type="entry name" value="PSMD12-CSN4_N"/>
    <property type="match status" value="1"/>
</dbReference>
<dbReference type="AlphaFoldDB" id="A0A168Q9V6"/>
<keyword evidence="10" id="KW-1185">Reference proteome</keyword>
<evidence type="ECO:0000256" key="3">
    <source>
        <dbReference type="ARBA" id="ARBA00010417"/>
    </source>
</evidence>
<keyword evidence="5" id="KW-0963">Cytoplasm</keyword>
<evidence type="ECO:0000313" key="10">
    <source>
        <dbReference type="Proteomes" id="UP000078561"/>
    </source>
</evidence>
<evidence type="ECO:0000256" key="5">
    <source>
        <dbReference type="ARBA" id="ARBA00022490"/>
    </source>
</evidence>
<dbReference type="GO" id="GO:0008180">
    <property type="term" value="C:COP9 signalosome"/>
    <property type="evidence" value="ECO:0007669"/>
    <property type="project" value="UniProtKB-KW"/>
</dbReference>
<evidence type="ECO:0000313" key="9">
    <source>
        <dbReference type="EMBL" id="SAM04027.1"/>
    </source>
</evidence>
<feature type="domain" description="PCI" evidence="8">
    <location>
        <begin position="203"/>
        <end position="367"/>
    </location>
</feature>
<evidence type="ECO:0000256" key="2">
    <source>
        <dbReference type="ARBA" id="ARBA00004496"/>
    </source>
</evidence>
<dbReference type="InParanoid" id="A0A168Q9V6"/>
<name>A0A168Q9V6_ABSGL</name>
<sequence length="433" mass="49025">MDIHARLDQCISLSQQKEKVDAFRTVLESILSSPSSSSFVANLQDYVNAVLDEQVGLVIARQLLTEFMENFDTRLKDHQVQKQVLSFAIERAQPRVVSFEELLSQLREKLATIYEQEEDFLEAAKILQGIALDSGHRSISDDYKLQIYIRIVRLLLEEDEAGAAEMYLNRAGLLILDSTDLVLNLTFKLSQARILDAKHRFLEACTRYHELSYVTQLDEDEQIQCLTAAVQCAVLAGAGPQRSRILATLYKDERTHHLSSFSVLEKTYLDRVIRANEVSDFALTLKPHHLARLADNTTTVFDRAMIEHNLVSASKIYNNITFAELGSLLNVSPETAEHVAAHMIGENRLGGSMDQLDQLITFIPLSDLHRSLQPTTAATTSTQHQQKHVEQSMQAIMNWDQSIQAMCGDLDTIIGVIQERYPDYVAEHYRHLV</sequence>
<dbReference type="STRING" id="4829.A0A168Q9V6"/>
<dbReference type="PANTHER" id="PTHR10855:SF2">
    <property type="entry name" value="COP9 SIGNALOSOME COMPLEX SUBUNIT 4"/>
    <property type="match status" value="1"/>
</dbReference>
<evidence type="ECO:0000256" key="1">
    <source>
        <dbReference type="ARBA" id="ARBA00004123"/>
    </source>
</evidence>
<dbReference type="Proteomes" id="UP000078561">
    <property type="component" value="Unassembled WGS sequence"/>
</dbReference>
<gene>
    <name evidence="9" type="primary">ABSGL_09887.1 scaffold 11783</name>
</gene>
<evidence type="ECO:0000256" key="4">
    <source>
        <dbReference type="ARBA" id="ARBA00014881"/>
    </source>
</evidence>
<evidence type="ECO:0000256" key="7">
    <source>
        <dbReference type="ARBA" id="ARBA00023242"/>
    </source>
</evidence>
<keyword evidence="7" id="KW-0539">Nucleus</keyword>
<comment type="subcellular location">
    <subcellularLocation>
        <location evidence="2">Cytoplasm</location>
    </subcellularLocation>
    <subcellularLocation>
        <location evidence="1">Nucleus</location>
    </subcellularLocation>
</comment>
<dbReference type="FunCoup" id="A0A168Q9V6">
    <property type="interactions" value="427"/>
</dbReference>
<proteinExistence type="inferred from homology"/>
<dbReference type="Pfam" id="PF01399">
    <property type="entry name" value="PCI"/>
    <property type="match status" value="1"/>
</dbReference>
<dbReference type="SUPFAM" id="SSF46785">
    <property type="entry name" value="Winged helix' DNA-binding domain"/>
    <property type="match status" value="1"/>
</dbReference>
<dbReference type="InterPro" id="IPR054559">
    <property type="entry name" value="PSMD12-CSN4-like_N"/>
</dbReference>
<dbReference type="OMA" id="KNIMHTV"/>
<keyword evidence="6" id="KW-0736">Signalosome</keyword>
<dbReference type="Gene3D" id="1.10.10.10">
    <property type="entry name" value="Winged helix-like DNA-binding domain superfamily/Winged helix DNA-binding domain"/>
    <property type="match status" value="1"/>
</dbReference>
<protein>
    <recommendedName>
        <fullName evidence="4">COP9 signalosome complex subunit 4</fullName>
    </recommendedName>
</protein>